<dbReference type="PROSITE" id="PS51123">
    <property type="entry name" value="OMPA_2"/>
    <property type="match status" value="1"/>
</dbReference>
<protein>
    <submittedName>
        <fullName evidence="7">OmpA family protein</fullName>
    </submittedName>
</protein>
<organism evidence="7 8">
    <name type="scientific">Kushneria aurantia</name>
    <dbReference type="NCBI Taxonomy" id="504092"/>
    <lineage>
        <taxon>Bacteria</taxon>
        <taxon>Pseudomonadati</taxon>
        <taxon>Pseudomonadota</taxon>
        <taxon>Gammaproteobacteria</taxon>
        <taxon>Oceanospirillales</taxon>
        <taxon>Halomonadaceae</taxon>
        <taxon>Kushneria</taxon>
    </lineage>
</organism>
<accession>A0ABV6G2C4</accession>
<comment type="subcellular location">
    <subcellularLocation>
        <location evidence="1">Cell outer membrane</location>
    </subcellularLocation>
</comment>
<dbReference type="InterPro" id="IPR036737">
    <property type="entry name" value="OmpA-like_sf"/>
</dbReference>
<dbReference type="InterPro" id="IPR006665">
    <property type="entry name" value="OmpA-like"/>
</dbReference>
<dbReference type="Pfam" id="PF13441">
    <property type="entry name" value="Gly-zipper_YMGG"/>
    <property type="match status" value="1"/>
</dbReference>
<keyword evidence="5" id="KW-0812">Transmembrane</keyword>
<dbReference type="Gene3D" id="3.30.1330.60">
    <property type="entry name" value="OmpA-like domain"/>
    <property type="match status" value="1"/>
</dbReference>
<dbReference type="Proteomes" id="UP001589814">
    <property type="component" value="Unassembled WGS sequence"/>
</dbReference>
<dbReference type="SUPFAM" id="SSF103088">
    <property type="entry name" value="OmpA-like"/>
    <property type="match status" value="1"/>
</dbReference>
<feature type="domain" description="OmpA-like" evidence="6">
    <location>
        <begin position="115"/>
        <end position="232"/>
    </location>
</feature>
<keyword evidence="5" id="KW-1133">Transmembrane helix</keyword>
<evidence type="ECO:0000256" key="1">
    <source>
        <dbReference type="ARBA" id="ARBA00004442"/>
    </source>
</evidence>
<dbReference type="InterPro" id="IPR027367">
    <property type="entry name" value="Gly-zipper_YMGG"/>
</dbReference>
<dbReference type="PROSITE" id="PS51257">
    <property type="entry name" value="PROKAR_LIPOPROTEIN"/>
    <property type="match status" value="1"/>
</dbReference>
<evidence type="ECO:0000256" key="4">
    <source>
        <dbReference type="PROSITE-ProRule" id="PRU00473"/>
    </source>
</evidence>
<dbReference type="PRINTS" id="PR01021">
    <property type="entry name" value="OMPADOMAIN"/>
</dbReference>
<evidence type="ECO:0000259" key="6">
    <source>
        <dbReference type="PROSITE" id="PS51123"/>
    </source>
</evidence>
<comment type="caution">
    <text evidence="7">The sequence shown here is derived from an EMBL/GenBank/DDBJ whole genome shotgun (WGS) entry which is preliminary data.</text>
</comment>
<dbReference type="PANTHER" id="PTHR30329">
    <property type="entry name" value="STATOR ELEMENT OF FLAGELLAR MOTOR COMPLEX"/>
    <property type="match status" value="1"/>
</dbReference>
<dbReference type="Pfam" id="PF00691">
    <property type="entry name" value="OmpA"/>
    <property type="match status" value="1"/>
</dbReference>
<evidence type="ECO:0000256" key="3">
    <source>
        <dbReference type="ARBA" id="ARBA00023237"/>
    </source>
</evidence>
<keyword evidence="3" id="KW-0998">Cell outer membrane</keyword>
<dbReference type="PANTHER" id="PTHR30329:SF21">
    <property type="entry name" value="LIPOPROTEIN YIAD-RELATED"/>
    <property type="match status" value="1"/>
</dbReference>
<name>A0ABV6G2C4_9GAMM</name>
<dbReference type="CDD" id="cd07185">
    <property type="entry name" value="OmpA_C-like"/>
    <property type="match status" value="1"/>
</dbReference>
<dbReference type="InterPro" id="IPR050330">
    <property type="entry name" value="Bact_OuterMem_StrucFunc"/>
</dbReference>
<reference evidence="7 8" key="1">
    <citation type="submission" date="2024-09" db="EMBL/GenBank/DDBJ databases">
        <authorList>
            <person name="Sun Q."/>
            <person name="Mori K."/>
        </authorList>
    </citation>
    <scope>NUCLEOTIDE SEQUENCE [LARGE SCALE GENOMIC DNA]</scope>
    <source>
        <strain evidence="7 8">CCM 7415</strain>
    </source>
</reference>
<feature type="transmembrane region" description="Helical" evidence="5">
    <location>
        <begin position="75"/>
        <end position="93"/>
    </location>
</feature>
<keyword evidence="2 4" id="KW-0472">Membrane</keyword>
<keyword evidence="8" id="KW-1185">Reference proteome</keyword>
<dbReference type="EMBL" id="JBHLVX010000023">
    <property type="protein sequence ID" value="MFC0267803.1"/>
    <property type="molecule type" value="Genomic_DNA"/>
</dbReference>
<proteinExistence type="predicted"/>
<gene>
    <name evidence="7" type="ORF">ACFFHW_07335</name>
</gene>
<evidence type="ECO:0000313" key="8">
    <source>
        <dbReference type="Proteomes" id="UP001589814"/>
    </source>
</evidence>
<dbReference type="PROSITE" id="PS01068">
    <property type="entry name" value="OMPA_1"/>
    <property type="match status" value="1"/>
</dbReference>
<dbReference type="InterPro" id="IPR006664">
    <property type="entry name" value="OMP_bac"/>
</dbReference>
<sequence length="233" mass="24089">MKTNRTLWLAMPLALAVGVTGCASGGGGYGQQGPQGQQPSGDRNNTLTGAGIGAALGIAAGLLTGDSATSRRDRALIGAAAGSAIGGGVGAYMDAQERELRNRLEGTDIGVERQGDQLILNMPSSVTFGFDSSELQLSARQALNQVNAVLLNYPDTRINVAGYTDSTGSDSYNQRLSERRAQAVGTYLQQGGVEAGRINAVGYGEANPVASNDTESGRAQNRRVEITLTPVQS</sequence>
<evidence type="ECO:0000256" key="5">
    <source>
        <dbReference type="SAM" id="Phobius"/>
    </source>
</evidence>
<evidence type="ECO:0000313" key="7">
    <source>
        <dbReference type="EMBL" id="MFC0267803.1"/>
    </source>
</evidence>
<feature type="transmembrane region" description="Helical" evidence="5">
    <location>
        <begin position="46"/>
        <end position="63"/>
    </location>
</feature>
<dbReference type="InterPro" id="IPR006690">
    <property type="entry name" value="OMPA-like_CS"/>
</dbReference>
<evidence type="ECO:0000256" key="2">
    <source>
        <dbReference type="ARBA" id="ARBA00023136"/>
    </source>
</evidence>